<dbReference type="InterPro" id="IPR026120">
    <property type="entry name" value="TMEM11"/>
</dbReference>
<gene>
    <name evidence="1" type="ORF">JTE90_000449</name>
</gene>
<evidence type="ECO:0000313" key="1">
    <source>
        <dbReference type="EMBL" id="KAG8182845.1"/>
    </source>
</evidence>
<accession>A0AAV6UFH6</accession>
<organism evidence="1 2">
    <name type="scientific">Oedothorax gibbosus</name>
    <dbReference type="NCBI Taxonomy" id="931172"/>
    <lineage>
        <taxon>Eukaryota</taxon>
        <taxon>Metazoa</taxon>
        <taxon>Ecdysozoa</taxon>
        <taxon>Arthropoda</taxon>
        <taxon>Chelicerata</taxon>
        <taxon>Arachnida</taxon>
        <taxon>Araneae</taxon>
        <taxon>Araneomorphae</taxon>
        <taxon>Entelegynae</taxon>
        <taxon>Araneoidea</taxon>
        <taxon>Linyphiidae</taxon>
        <taxon>Erigoninae</taxon>
        <taxon>Oedothorax</taxon>
    </lineage>
</organism>
<protein>
    <submittedName>
        <fullName evidence="1">Uncharacterized protein</fullName>
    </submittedName>
</protein>
<dbReference type="Pfam" id="PF14972">
    <property type="entry name" value="Mito_morph_reg"/>
    <property type="match status" value="1"/>
</dbReference>
<dbReference type="GO" id="GO:0007005">
    <property type="term" value="P:mitochondrion organization"/>
    <property type="evidence" value="ECO:0007669"/>
    <property type="project" value="InterPro"/>
</dbReference>
<dbReference type="Proteomes" id="UP000827092">
    <property type="component" value="Unassembled WGS sequence"/>
</dbReference>
<dbReference type="GO" id="GO:0005743">
    <property type="term" value="C:mitochondrial inner membrane"/>
    <property type="evidence" value="ECO:0007669"/>
    <property type="project" value="InterPro"/>
</dbReference>
<evidence type="ECO:0000313" key="2">
    <source>
        <dbReference type="Proteomes" id="UP000827092"/>
    </source>
</evidence>
<reference evidence="1 2" key="1">
    <citation type="journal article" date="2022" name="Nat. Ecol. Evol.">
        <title>A masculinizing supergene underlies an exaggerated male reproductive morph in a spider.</title>
        <authorList>
            <person name="Hendrickx F."/>
            <person name="De Corte Z."/>
            <person name="Sonet G."/>
            <person name="Van Belleghem S.M."/>
            <person name="Kostlbacher S."/>
            <person name="Vangestel C."/>
        </authorList>
    </citation>
    <scope>NUCLEOTIDE SEQUENCE [LARGE SCALE GENOMIC DNA]</scope>
    <source>
        <strain evidence="1">W744_W776</strain>
    </source>
</reference>
<proteinExistence type="predicted"/>
<sequence>MGNQPAVLSVNKEDKTIIQQQLSEATADEKSVIVIKNPYFKTEVAIGMVLAEHSQHAALVAAVGSILCTQSASETFVWLGKPLAVGSVITNIGYYGLWKRCPLSKYRISTRPTIYKMLTRQEQPNTVLVREGAPQSFRLIHILTSAAALVLAFYEDVYDLSDRLHDLSDRLRDFLFSPTEAKDGDGSEI</sequence>
<name>A0AAV6UFH6_9ARAC</name>
<dbReference type="AlphaFoldDB" id="A0AAV6UFH6"/>
<dbReference type="EMBL" id="JAFNEN010000445">
    <property type="protein sequence ID" value="KAG8182845.1"/>
    <property type="molecule type" value="Genomic_DNA"/>
</dbReference>
<keyword evidence="2" id="KW-1185">Reference proteome</keyword>
<comment type="caution">
    <text evidence="1">The sequence shown here is derived from an EMBL/GenBank/DDBJ whole genome shotgun (WGS) entry which is preliminary data.</text>
</comment>